<dbReference type="RefSeq" id="WP_123821496.1">
    <property type="nucleotide sequence ID" value="NZ_RKQG01000003.1"/>
</dbReference>
<feature type="region of interest" description="Disordered" evidence="1">
    <location>
        <begin position="97"/>
        <end position="127"/>
    </location>
</feature>
<dbReference type="InterPro" id="IPR038287">
    <property type="entry name" value="Cse2_sf"/>
</dbReference>
<sequence>MTTAPPAPTQRRPTLGPVGTLAGSEIGRLQKGYLDDRPDAVAALARLRRGAGKDTSTIPDLWGLLDADPLHADPALHQDAAHTALYTAATLYSLHQQSRGTRMHRPGGDELGTAVRRLMPGGDMDESTRKRFVRAGSAATMPVLATRLREIVLLLRREEIALDYGLLAEQLYQWQQRPWGPDSVRRSWGRSLHAHRAKPVDPAGGETSAETTHTDTSTDDHKDSAQ</sequence>
<feature type="region of interest" description="Disordered" evidence="1">
    <location>
        <begin position="190"/>
        <end position="226"/>
    </location>
</feature>
<dbReference type="CDD" id="cd09731">
    <property type="entry name" value="Cse2_I-E"/>
    <property type="match status" value="1"/>
</dbReference>
<feature type="region of interest" description="Disordered" evidence="1">
    <location>
        <begin position="1"/>
        <end position="21"/>
    </location>
</feature>
<evidence type="ECO:0000313" key="3">
    <source>
        <dbReference type="Proteomes" id="UP000266906"/>
    </source>
</evidence>
<dbReference type="EMBL" id="RKQG01000003">
    <property type="protein sequence ID" value="RPE27994.1"/>
    <property type="molecule type" value="Genomic_DNA"/>
</dbReference>
<dbReference type="Proteomes" id="UP000266906">
    <property type="component" value="Unassembled WGS sequence"/>
</dbReference>
<evidence type="ECO:0000256" key="1">
    <source>
        <dbReference type="SAM" id="MobiDB-lite"/>
    </source>
</evidence>
<protein>
    <submittedName>
        <fullName evidence="2">CRISPR system Cascade subunit CasB</fullName>
    </submittedName>
</protein>
<dbReference type="Pfam" id="PF09485">
    <property type="entry name" value="CRISPR_Cse2"/>
    <property type="match status" value="1"/>
</dbReference>
<dbReference type="InterPro" id="IPR013382">
    <property type="entry name" value="CRISPR-assoc_prot_Cse2"/>
</dbReference>
<gene>
    <name evidence="2" type="ORF">EDD38_7300</name>
</gene>
<organism evidence="2 3">
    <name type="scientific">Kitasatospora cineracea</name>
    <dbReference type="NCBI Taxonomy" id="88074"/>
    <lineage>
        <taxon>Bacteria</taxon>
        <taxon>Bacillati</taxon>
        <taxon>Actinomycetota</taxon>
        <taxon>Actinomycetes</taxon>
        <taxon>Kitasatosporales</taxon>
        <taxon>Streptomycetaceae</taxon>
        <taxon>Kitasatospora</taxon>
    </lineage>
</organism>
<accession>A0A3N4RV89</accession>
<feature type="compositionally biased region" description="Basic and acidic residues" evidence="1">
    <location>
        <begin position="212"/>
        <end position="226"/>
    </location>
</feature>
<dbReference type="NCBIfam" id="TIGR02548">
    <property type="entry name" value="casB_cse2"/>
    <property type="match status" value="1"/>
</dbReference>
<dbReference type="Gene3D" id="1.10.520.40">
    <property type="entry name" value="CRISPR-associated protein Cse2"/>
    <property type="match status" value="1"/>
</dbReference>
<comment type="caution">
    <text evidence="2">The sequence shown here is derived from an EMBL/GenBank/DDBJ whole genome shotgun (WGS) entry which is preliminary data.</text>
</comment>
<evidence type="ECO:0000313" key="2">
    <source>
        <dbReference type="EMBL" id="RPE27994.1"/>
    </source>
</evidence>
<proteinExistence type="predicted"/>
<dbReference type="AlphaFoldDB" id="A0A3N4RV89"/>
<reference evidence="2 3" key="1">
    <citation type="submission" date="2018-11" db="EMBL/GenBank/DDBJ databases">
        <title>Sequencing the genomes of 1000 actinobacteria strains.</title>
        <authorList>
            <person name="Klenk H.-P."/>
        </authorList>
    </citation>
    <scope>NUCLEOTIDE SEQUENCE [LARGE SCALE GENOMIC DNA]</scope>
    <source>
        <strain evidence="2 3">DSM 44781</strain>
    </source>
</reference>
<keyword evidence="3" id="KW-1185">Reference proteome</keyword>
<name>A0A3N4RV89_9ACTN</name>